<evidence type="ECO:0000313" key="1">
    <source>
        <dbReference type="EMBL" id="MBM7619645.1"/>
    </source>
</evidence>
<proteinExistence type="predicted"/>
<dbReference type="RefSeq" id="WP_204414817.1">
    <property type="nucleotide sequence ID" value="NZ_JAFBED010000003.1"/>
</dbReference>
<dbReference type="EMBL" id="JAFBED010000003">
    <property type="protein sequence ID" value="MBM7619645.1"/>
    <property type="molecule type" value="Genomic_DNA"/>
</dbReference>
<name>A0ABS2NYA9_9BACI</name>
<comment type="caution">
    <text evidence="1">The sequence shown here is derived from an EMBL/GenBank/DDBJ whole genome shotgun (WGS) entry which is preliminary data.</text>
</comment>
<protein>
    <recommendedName>
        <fullName evidence="3">Nudix hydrolase domain-containing protein</fullName>
    </recommendedName>
</protein>
<evidence type="ECO:0008006" key="3">
    <source>
        <dbReference type="Google" id="ProtNLM"/>
    </source>
</evidence>
<gene>
    <name evidence="1" type="ORF">JOC95_001497</name>
</gene>
<sequence>MMSKTEGWLTIVYGTLTGGIPIKEGPETAGVAWFNPGRLPLLMVPNRRGQIRKFCGDRDRFVTGALETPLWVKWLGK</sequence>
<reference evidence="1 2" key="1">
    <citation type="submission" date="2021-01" db="EMBL/GenBank/DDBJ databases">
        <title>Genomic Encyclopedia of Type Strains, Phase IV (KMG-IV): sequencing the most valuable type-strain genomes for metagenomic binning, comparative biology and taxonomic classification.</title>
        <authorList>
            <person name="Goeker M."/>
        </authorList>
    </citation>
    <scope>NUCLEOTIDE SEQUENCE [LARGE SCALE GENOMIC DNA]</scope>
    <source>
        <strain evidence="1 2">DSM 25879</strain>
    </source>
</reference>
<organism evidence="1 2">
    <name type="scientific">Sutcliffiella tianshenii</name>
    <dbReference type="NCBI Taxonomy" id="1463404"/>
    <lineage>
        <taxon>Bacteria</taxon>
        <taxon>Bacillati</taxon>
        <taxon>Bacillota</taxon>
        <taxon>Bacilli</taxon>
        <taxon>Bacillales</taxon>
        <taxon>Bacillaceae</taxon>
        <taxon>Sutcliffiella</taxon>
    </lineage>
</organism>
<accession>A0ABS2NYA9</accession>
<keyword evidence="2" id="KW-1185">Reference proteome</keyword>
<dbReference type="Proteomes" id="UP000737402">
    <property type="component" value="Unassembled WGS sequence"/>
</dbReference>
<evidence type="ECO:0000313" key="2">
    <source>
        <dbReference type="Proteomes" id="UP000737402"/>
    </source>
</evidence>